<evidence type="ECO:0000313" key="6">
    <source>
        <dbReference type="Proteomes" id="UP000033452"/>
    </source>
</evidence>
<reference evidence="5 6" key="1">
    <citation type="journal article" date="2015" name="BMC Genomics">
        <title>Genome mining reveals unlocked bioactive potential of marine Gram-negative bacteria.</title>
        <authorList>
            <person name="Machado H."/>
            <person name="Sonnenschein E.C."/>
            <person name="Melchiorsen J."/>
            <person name="Gram L."/>
        </authorList>
    </citation>
    <scope>NUCLEOTIDE SEQUENCE [LARGE SCALE GENOMIC DNA]</scope>
    <source>
        <strain evidence="5 6">S2471</strain>
    </source>
</reference>
<keyword evidence="2 3" id="KW-0802">TPR repeat</keyword>
<feature type="chain" id="PRO_5002475524" evidence="4">
    <location>
        <begin position="28"/>
        <end position="420"/>
    </location>
</feature>
<protein>
    <submittedName>
        <fullName evidence="5">Uncharacterized protein</fullName>
    </submittedName>
</protein>
<dbReference type="RefSeq" id="WP_046006377.1">
    <property type="nucleotide sequence ID" value="NZ_JXYA01000045.1"/>
</dbReference>
<dbReference type="Proteomes" id="UP000033452">
    <property type="component" value="Unassembled WGS sequence"/>
</dbReference>
<feature type="signal peptide" evidence="4">
    <location>
        <begin position="1"/>
        <end position="27"/>
    </location>
</feature>
<dbReference type="OrthoDB" id="5592888at2"/>
<dbReference type="PATRIC" id="fig|43658.5.peg.3811"/>
<evidence type="ECO:0000256" key="4">
    <source>
        <dbReference type="SAM" id="SignalP"/>
    </source>
</evidence>
<feature type="repeat" description="TPR" evidence="3">
    <location>
        <begin position="84"/>
        <end position="117"/>
    </location>
</feature>
<proteinExistence type="predicted"/>
<keyword evidence="6" id="KW-1185">Reference proteome</keyword>
<evidence type="ECO:0000313" key="5">
    <source>
        <dbReference type="EMBL" id="KJZ06709.1"/>
    </source>
</evidence>
<dbReference type="SMART" id="SM00028">
    <property type="entry name" value="TPR"/>
    <property type="match status" value="4"/>
</dbReference>
<evidence type="ECO:0000256" key="1">
    <source>
        <dbReference type="ARBA" id="ARBA00022737"/>
    </source>
</evidence>
<dbReference type="PROSITE" id="PS50005">
    <property type="entry name" value="TPR"/>
    <property type="match status" value="1"/>
</dbReference>
<dbReference type="EMBL" id="JXYA01000045">
    <property type="protein sequence ID" value="KJZ06709.1"/>
    <property type="molecule type" value="Genomic_DNA"/>
</dbReference>
<evidence type="ECO:0000256" key="3">
    <source>
        <dbReference type="PROSITE-ProRule" id="PRU00339"/>
    </source>
</evidence>
<keyword evidence="1" id="KW-0677">Repeat</keyword>
<gene>
    <name evidence="5" type="ORF">TW77_18040</name>
</gene>
<evidence type="ECO:0000256" key="2">
    <source>
        <dbReference type="ARBA" id="ARBA00022803"/>
    </source>
</evidence>
<dbReference type="InterPro" id="IPR011990">
    <property type="entry name" value="TPR-like_helical_dom_sf"/>
</dbReference>
<dbReference type="Gene3D" id="1.25.40.10">
    <property type="entry name" value="Tetratricopeptide repeat domain"/>
    <property type="match status" value="4"/>
</dbReference>
<dbReference type="AlphaFoldDB" id="A0A0F4QHA2"/>
<dbReference type="InterPro" id="IPR019734">
    <property type="entry name" value="TPR_rpt"/>
</dbReference>
<name>A0A0F4QHA2_9GAMM</name>
<accession>A0A0F4QHA2</accession>
<keyword evidence="4" id="KW-0732">Signal</keyword>
<organism evidence="5 6">
    <name type="scientific">Pseudoalteromonas rubra</name>
    <dbReference type="NCBI Taxonomy" id="43658"/>
    <lineage>
        <taxon>Bacteria</taxon>
        <taxon>Pseudomonadati</taxon>
        <taxon>Pseudomonadota</taxon>
        <taxon>Gammaproteobacteria</taxon>
        <taxon>Alteromonadales</taxon>
        <taxon>Pseudoalteromonadaceae</taxon>
        <taxon>Pseudoalteromonas</taxon>
    </lineage>
</organism>
<comment type="caution">
    <text evidence="5">The sequence shown here is derived from an EMBL/GenBank/DDBJ whole genome shotgun (WGS) entry which is preliminary data.</text>
</comment>
<dbReference type="PANTHER" id="PTHR44186">
    <property type="match status" value="1"/>
</dbReference>
<dbReference type="PANTHER" id="PTHR44186:SF1">
    <property type="entry name" value="BARDET-BIEDL SYNDROME 4 PROTEIN"/>
    <property type="match status" value="1"/>
</dbReference>
<dbReference type="Pfam" id="PF13181">
    <property type="entry name" value="TPR_8"/>
    <property type="match status" value="1"/>
</dbReference>
<sequence>MKQMSKATALALMMSLAGGALSTAAFAAPDPAKIEARKNAKTKVMGERVGKKVIKAFDLYNEDKVDEAIALLLEIDASDEFDRATVNRYLGNLYAQKEEYQTAIKYIRQAIAPDVLNFKDQGDLIKLLGDLLIGTEQYEGAKKSYYDWMDFTGEQDAKVYGRIAQANYELKKYRDVIEPADQAIALNKEEPNKSFYMLKIGSYFELKQFKNAVKVAEELVKLFPEDPKMWTQLGSFYMQTEDYRKGQTVMEVAYQNGYFEKENHYKILSSYYSLNEIPYKAAKVMEKSVKEEKVKRTKQNVTAIASYYHQAKHINDAAKYYEEAAKFDDDAELFRKAGSLLLQDQQYSAAVVRLNKALELGSEKKGTIYSDLAEAYLYQEKYKQAYTAIVKAQEDPRTRKFARSWASFIKEKAQRKGISL</sequence>
<dbReference type="SUPFAM" id="SSF48452">
    <property type="entry name" value="TPR-like"/>
    <property type="match status" value="2"/>
</dbReference>